<name>A0A072PR15_9EURO</name>
<dbReference type="GO" id="GO:0043001">
    <property type="term" value="P:Golgi to plasma membrane protein transport"/>
    <property type="evidence" value="ECO:0007669"/>
    <property type="project" value="TreeGrafter"/>
</dbReference>
<keyword evidence="3" id="KW-0813">Transport</keyword>
<dbReference type="RefSeq" id="XP_013264866.1">
    <property type="nucleotide sequence ID" value="XM_013409412.1"/>
</dbReference>
<dbReference type="Proteomes" id="UP000027920">
    <property type="component" value="Unassembled WGS sequence"/>
</dbReference>
<dbReference type="EMBL" id="AMGV01000001">
    <property type="protein sequence ID" value="KEF62276.1"/>
    <property type="molecule type" value="Genomic_DNA"/>
</dbReference>
<sequence>MPPRRRKPPRAGALTELPPLKIIRSILLLQLFYYVAAFVLILFTTLVLGQSFSLALIFDWNSVRGDNTIGWTVGFLWVIVGFITVIPILLLVSRSKLVPDFALTIHFIHLVIVSFYTRSIPTNLLWWALEAASATLMVSLGVWACRYRELQPISFGTTPGKKTTANGSAEGNDPHVRDGQGGRNVDAGPSYEMVNVNRGDQNV</sequence>
<protein>
    <recommendedName>
        <fullName evidence="13">Protein SYS1</fullName>
    </recommendedName>
</protein>
<feature type="transmembrane region" description="Helical" evidence="10">
    <location>
        <begin position="124"/>
        <end position="145"/>
    </location>
</feature>
<dbReference type="Pfam" id="PF09801">
    <property type="entry name" value="SYS1"/>
    <property type="match status" value="1"/>
</dbReference>
<dbReference type="VEuPathDB" id="FungiDB:A1O9_00248"/>
<evidence type="ECO:0000256" key="10">
    <source>
        <dbReference type="SAM" id="Phobius"/>
    </source>
</evidence>
<dbReference type="OrthoDB" id="542931at2759"/>
<feature type="region of interest" description="Disordered" evidence="9">
    <location>
        <begin position="158"/>
        <end position="203"/>
    </location>
</feature>
<comment type="subcellular location">
    <subcellularLocation>
        <location evidence="1">Golgi apparatus membrane</location>
        <topology evidence="1">Multi-pass membrane protein</topology>
    </subcellularLocation>
</comment>
<keyword evidence="12" id="KW-1185">Reference proteome</keyword>
<dbReference type="GO" id="GO:0005829">
    <property type="term" value="C:cytosol"/>
    <property type="evidence" value="ECO:0007669"/>
    <property type="project" value="GOC"/>
</dbReference>
<evidence type="ECO:0000313" key="12">
    <source>
        <dbReference type="Proteomes" id="UP000027920"/>
    </source>
</evidence>
<evidence type="ECO:0000256" key="6">
    <source>
        <dbReference type="ARBA" id="ARBA00022989"/>
    </source>
</evidence>
<feature type="compositionally biased region" description="Polar residues" evidence="9">
    <location>
        <begin position="158"/>
        <end position="169"/>
    </location>
</feature>
<dbReference type="GeneID" id="25275200"/>
<reference evidence="11 12" key="1">
    <citation type="submission" date="2013-03" db="EMBL/GenBank/DDBJ databases">
        <title>The Genome Sequence of Exophiala aquamarina CBS 119918.</title>
        <authorList>
            <consortium name="The Broad Institute Genomics Platform"/>
            <person name="Cuomo C."/>
            <person name="de Hoog S."/>
            <person name="Gorbushina A."/>
            <person name="Walker B."/>
            <person name="Young S.K."/>
            <person name="Zeng Q."/>
            <person name="Gargeya S."/>
            <person name="Fitzgerald M."/>
            <person name="Haas B."/>
            <person name="Abouelleil A."/>
            <person name="Allen A.W."/>
            <person name="Alvarado L."/>
            <person name="Arachchi H.M."/>
            <person name="Berlin A.M."/>
            <person name="Chapman S.B."/>
            <person name="Gainer-Dewar J."/>
            <person name="Goldberg J."/>
            <person name="Griggs A."/>
            <person name="Gujja S."/>
            <person name="Hansen M."/>
            <person name="Howarth C."/>
            <person name="Imamovic A."/>
            <person name="Ireland A."/>
            <person name="Larimer J."/>
            <person name="McCowan C."/>
            <person name="Murphy C."/>
            <person name="Pearson M."/>
            <person name="Poon T.W."/>
            <person name="Priest M."/>
            <person name="Roberts A."/>
            <person name="Saif S."/>
            <person name="Shea T."/>
            <person name="Sisk P."/>
            <person name="Sykes S."/>
            <person name="Wortman J."/>
            <person name="Nusbaum C."/>
            <person name="Birren B."/>
        </authorList>
    </citation>
    <scope>NUCLEOTIDE SEQUENCE [LARGE SCALE GENOMIC DNA]</scope>
    <source>
        <strain evidence="11 12">CBS 119918</strain>
    </source>
</reference>
<feature type="transmembrane region" description="Helical" evidence="10">
    <location>
        <begin position="31"/>
        <end position="57"/>
    </location>
</feature>
<keyword evidence="4 10" id="KW-0812">Transmembrane</keyword>
<dbReference type="AlphaFoldDB" id="A0A072PR15"/>
<dbReference type="InterPro" id="IPR019185">
    <property type="entry name" value="Integral_membrane_SYS1-rel"/>
</dbReference>
<evidence type="ECO:0000256" key="4">
    <source>
        <dbReference type="ARBA" id="ARBA00022692"/>
    </source>
</evidence>
<keyword evidence="6 10" id="KW-1133">Transmembrane helix</keyword>
<evidence type="ECO:0000256" key="2">
    <source>
        <dbReference type="ARBA" id="ARBA00008160"/>
    </source>
</evidence>
<evidence type="ECO:0000256" key="9">
    <source>
        <dbReference type="SAM" id="MobiDB-lite"/>
    </source>
</evidence>
<dbReference type="GO" id="GO:0000139">
    <property type="term" value="C:Golgi membrane"/>
    <property type="evidence" value="ECO:0007669"/>
    <property type="project" value="UniProtKB-SubCell"/>
</dbReference>
<dbReference type="STRING" id="1182545.A0A072PR15"/>
<organism evidence="11 12">
    <name type="scientific">Exophiala aquamarina CBS 119918</name>
    <dbReference type="NCBI Taxonomy" id="1182545"/>
    <lineage>
        <taxon>Eukaryota</taxon>
        <taxon>Fungi</taxon>
        <taxon>Dikarya</taxon>
        <taxon>Ascomycota</taxon>
        <taxon>Pezizomycotina</taxon>
        <taxon>Eurotiomycetes</taxon>
        <taxon>Chaetothyriomycetidae</taxon>
        <taxon>Chaetothyriales</taxon>
        <taxon>Herpotrichiellaceae</taxon>
        <taxon>Exophiala</taxon>
    </lineage>
</organism>
<dbReference type="PANTHER" id="PTHR12952">
    <property type="entry name" value="SYS1"/>
    <property type="match status" value="1"/>
</dbReference>
<evidence type="ECO:0000256" key="1">
    <source>
        <dbReference type="ARBA" id="ARBA00004653"/>
    </source>
</evidence>
<dbReference type="HOGENOM" id="CLU_081382_0_0_1"/>
<comment type="similarity">
    <text evidence="2">Belongs to the SYS1 family.</text>
</comment>
<feature type="transmembrane region" description="Helical" evidence="10">
    <location>
        <begin position="101"/>
        <end position="118"/>
    </location>
</feature>
<evidence type="ECO:0008006" key="13">
    <source>
        <dbReference type="Google" id="ProtNLM"/>
    </source>
</evidence>
<dbReference type="GO" id="GO:0006895">
    <property type="term" value="P:Golgi to endosome transport"/>
    <property type="evidence" value="ECO:0007669"/>
    <property type="project" value="TreeGrafter"/>
</dbReference>
<keyword evidence="7" id="KW-0333">Golgi apparatus</keyword>
<comment type="caution">
    <text evidence="11">The sequence shown here is derived from an EMBL/GenBank/DDBJ whole genome shotgun (WGS) entry which is preliminary data.</text>
</comment>
<gene>
    <name evidence="11" type="ORF">A1O9_00248</name>
</gene>
<dbReference type="GO" id="GO:0005802">
    <property type="term" value="C:trans-Golgi network"/>
    <property type="evidence" value="ECO:0007669"/>
    <property type="project" value="TreeGrafter"/>
</dbReference>
<proteinExistence type="inferred from homology"/>
<feature type="transmembrane region" description="Helical" evidence="10">
    <location>
        <begin position="69"/>
        <end position="92"/>
    </location>
</feature>
<evidence type="ECO:0000256" key="3">
    <source>
        <dbReference type="ARBA" id="ARBA00022448"/>
    </source>
</evidence>
<evidence type="ECO:0000256" key="8">
    <source>
        <dbReference type="ARBA" id="ARBA00023136"/>
    </source>
</evidence>
<dbReference type="PANTHER" id="PTHR12952:SF0">
    <property type="entry name" value="PROTEIN SYS1 HOMOLOG"/>
    <property type="match status" value="1"/>
</dbReference>
<accession>A0A072PR15</accession>
<evidence type="ECO:0000256" key="5">
    <source>
        <dbReference type="ARBA" id="ARBA00022927"/>
    </source>
</evidence>
<keyword evidence="5" id="KW-0653">Protein transport</keyword>
<evidence type="ECO:0000256" key="7">
    <source>
        <dbReference type="ARBA" id="ARBA00023034"/>
    </source>
</evidence>
<dbReference type="GO" id="GO:0034067">
    <property type="term" value="P:protein localization to Golgi apparatus"/>
    <property type="evidence" value="ECO:0007669"/>
    <property type="project" value="TreeGrafter"/>
</dbReference>
<evidence type="ECO:0000313" key="11">
    <source>
        <dbReference type="EMBL" id="KEF62276.1"/>
    </source>
</evidence>
<keyword evidence="8 10" id="KW-0472">Membrane</keyword>